<sequence length="163" mass="17750">MTADDVLALLALLRRAGADVWVEGGWGIDALLGEQTREHQDVDLAYRREDEAAVVAALAADGFAETEDQRPVRHVMTAPDGRAADLHPLAFAADGSAWQESFEPGRPFPYPADCFVEGTIAGAAVPCLSAAQQVFFHTGYEPRPHDVADMERLRRAFGVRTPY</sequence>
<dbReference type="InterPro" id="IPR019646">
    <property type="entry name" value="Aminoglyc_AdlTrfase"/>
</dbReference>
<name>A0ABD5E694_9ACTN</name>
<dbReference type="EMBL" id="JAVRER010000022">
    <property type="protein sequence ID" value="MDT0416950.1"/>
    <property type="molecule type" value="Genomic_DNA"/>
</dbReference>
<comment type="caution">
    <text evidence="1">The sequence shown here is derived from an EMBL/GenBank/DDBJ whole genome shotgun (WGS) entry which is preliminary data.</text>
</comment>
<dbReference type="Gene3D" id="3.30.460.40">
    <property type="match status" value="1"/>
</dbReference>
<dbReference type="Proteomes" id="UP001183607">
    <property type="component" value="Unassembled WGS sequence"/>
</dbReference>
<gene>
    <name evidence="1" type="ORF">RM574_15770</name>
</gene>
<accession>A0ABD5E694</accession>
<dbReference type="Pfam" id="PF10706">
    <property type="entry name" value="Aminoglyc_resit"/>
    <property type="match status" value="1"/>
</dbReference>
<protein>
    <submittedName>
        <fullName evidence="1">Amino acid transporter</fullName>
    </submittedName>
</protein>
<dbReference type="RefSeq" id="WP_311607974.1">
    <property type="nucleotide sequence ID" value="NZ_JAVRER010000022.1"/>
</dbReference>
<evidence type="ECO:0000313" key="1">
    <source>
        <dbReference type="EMBL" id="MDT0416950.1"/>
    </source>
</evidence>
<proteinExistence type="predicted"/>
<dbReference type="AlphaFoldDB" id="A0ABD5E694"/>
<evidence type="ECO:0000313" key="2">
    <source>
        <dbReference type="Proteomes" id="UP001183607"/>
    </source>
</evidence>
<organism evidence="1 2">
    <name type="scientific">Streptomyces evansiae</name>
    <dbReference type="NCBI Taxonomy" id="3075535"/>
    <lineage>
        <taxon>Bacteria</taxon>
        <taxon>Bacillati</taxon>
        <taxon>Actinomycetota</taxon>
        <taxon>Actinomycetes</taxon>
        <taxon>Kitasatosporales</taxon>
        <taxon>Streptomycetaceae</taxon>
        <taxon>Streptomyces</taxon>
    </lineage>
</organism>
<reference evidence="2" key="1">
    <citation type="submission" date="2023-07" db="EMBL/GenBank/DDBJ databases">
        <title>30 novel species of actinomycetes from the DSMZ collection.</title>
        <authorList>
            <person name="Nouioui I."/>
        </authorList>
    </citation>
    <scope>NUCLEOTIDE SEQUENCE [LARGE SCALE GENOMIC DNA]</scope>
    <source>
        <strain evidence="2">DSM 41982</strain>
    </source>
</reference>